<dbReference type="EMBL" id="JALJOT010000005">
    <property type="protein sequence ID" value="KAK9915174.1"/>
    <property type="molecule type" value="Genomic_DNA"/>
</dbReference>
<proteinExistence type="predicted"/>
<feature type="transmembrane region" description="Helical" evidence="6">
    <location>
        <begin position="481"/>
        <end position="503"/>
    </location>
</feature>
<feature type="transmembrane region" description="Helical" evidence="6">
    <location>
        <begin position="274"/>
        <end position="305"/>
    </location>
</feature>
<feature type="transmembrane region" description="Helical" evidence="6">
    <location>
        <begin position="414"/>
        <end position="434"/>
    </location>
</feature>
<keyword evidence="2 6" id="KW-0812">Transmembrane</keyword>
<keyword evidence="3" id="KW-0029">Amino-acid transport</keyword>
<dbReference type="Pfam" id="PF01490">
    <property type="entry name" value="Aa_trans"/>
    <property type="match status" value="2"/>
</dbReference>
<protein>
    <recommendedName>
        <fullName evidence="11">Amino acid transporter transmembrane domain-containing protein</fullName>
    </recommendedName>
</protein>
<evidence type="ECO:0000256" key="4">
    <source>
        <dbReference type="ARBA" id="ARBA00022989"/>
    </source>
</evidence>
<keyword evidence="5 6" id="KW-0472">Membrane</keyword>
<feature type="transmembrane region" description="Helical" evidence="6">
    <location>
        <begin position="697"/>
        <end position="716"/>
    </location>
</feature>
<evidence type="ECO:0000256" key="1">
    <source>
        <dbReference type="ARBA" id="ARBA00004370"/>
    </source>
</evidence>
<dbReference type="InterPro" id="IPR012171">
    <property type="entry name" value="Fatty_acid_desaturase"/>
</dbReference>
<evidence type="ECO:0000259" key="8">
    <source>
        <dbReference type="Pfam" id="PF01490"/>
    </source>
</evidence>
<evidence type="ECO:0000313" key="9">
    <source>
        <dbReference type="EMBL" id="KAK9915174.1"/>
    </source>
</evidence>
<feature type="domain" description="Fatty acid desaturase" evidence="7">
    <location>
        <begin position="557"/>
        <end position="818"/>
    </location>
</feature>
<accession>A0ABR2YTI6</accession>
<feature type="domain" description="Amino acid transporter transmembrane" evidence="8">
    <location>
        <begin position="249"/>
        <end position="534"/>
    </location>
</feature>
<feature type="transmembrane region" description="Helical" evidence="6">
    <location>
        <begin position="165"/>
        <end position="185"/>
    </location>
</feature>
<dbReference type="InterPro" id="IPR005804">
    <property type="entry name" value="FA_desaturase_dom"/>
</dbReference>
<feature type="transmembrane region" description="Helical" evidence="6">
    <location>
        <begin position="455"/>
        <end position="475"/>
    </location>
</feature>
<dbReference type="InterPro" id="IPR013057">
    <property type="entry name" value="AA_transpt_TM"/>
</dbReference>
<comment type="caution">
    <text evidence="9">The sequence shown here is derived from an EMBL/GenBank/DDBJ whole genome shotgun (WGS) entry which is preliminary data.</text>
</comment>
<evidence type="ECO:0000256" key="6">
    <source>
        <dbReference type="SAM" id="Phobius"/>
    </source>
</evidence>
<feature type="transmembrane region" description="Helical" evidence="6">
    <location>
        <begin position="111"/>
        <end position="134"/>
    </location>
</feature>
<feature type="transmembrane region" description="Helical" evidence="6">
    <location>
        <begin position="556"/>
        <end position="577"/>
    </location>
</feature>
<feature type="transmembrane region" description="Helical" evidence="6">
    <location>
        <begin position="325"/>
        <end position="345"/>
    </location>
</feature>
<dbReference type="PANTHER" id="PTHR32100">
    <property type="entry name" value="OMEGA-6 FATTY ACID DESATURASE, CHLOROPLASTIC"/>
    <property type="match status" value="1"/>
</dbReference>
<dbReference type="Proteomes" id="UP001491310">
    <property type="component" value="Unassembled WGS sequence"/>
</dbReference>
<evidence type="ECO:0000256" key="5">
    <source>
        <dbReference type="ARBA" id="ARBA00023136"/>
    </source>
</evidence>
<evidence type="ECO:0000259" key="7">
    <source>
        <dbReference type="Pfam" id="PF00487"/>
    </source>
</evidence>
<dbReference type="Pfam" id="PF00487">
    <property type="entry name" value="FA_desaturase"/>
    <property type="match status" value="1"/>
</dbReference>
<feature type="transmembrane region" description="Helical" evidence="6">
    <location>
        <begin position="515"/>
        <end position="536"/>
    </location>
</feature>
<feature type="transmembrane region" description="Helical" evidence="6">
    <location>
        <begin position="251"/>
        <end position="267"/>
    </location>
</feature>
<organism evidence="9 10">
    <name type="scientific">Coccomyxa subellipsoidea</name>
    <dbReference type="NCBI Taxonomy" id="248742"/>
    <lineage>
        <taxon>Eukaryota</taxon>
        <taxon>Viridiplantae</taxon>
        <taxon>Chlorophyta</taxon>
        <taxon>core chlorophytes</taxon>
        <taxon>Trebouxiophyceae</taxon>
        <taxon>Trebouxiophyceae incertae sedis</taxon>
        <taxon>Coccomyxaceae</taxon>
        <taxon>Coccomyxa</taxon>
    </lineage>
</organism>
<evidence type="ECO:0000313" key="10">
    <source>
        <dbReference type="Proteomes" id="UP001491310"/>
    </source>
</evidence>
<reference evidence="9 10" key="1">
    <citation type="journal article" date="2024" name="Nat. Commun.">
        <title>Phylogenomics reveals the evolutionary origins of lichenization in chlorophyte algae.</title>
        <authorList>
            <person name="Puginier C."/>
            <person name="Libourel C."/>
            <person name="Otte J."/>
            <person name="Skaloud P."/>
            <person name="Haon M."/>
            <person name="Grisel S."/>
            <person name="Petersen M."/>
            <person name="Berrin J.G."/>
            <person name="Delaux P.M."/>
            <person name="Dal Grande F."/>
            <person name="Keller J."/>
        </authorList>
    </citation>
    <scope>NUCLEOTIDE SEQUENCE [LARGE SCALE GENOMIC DNA]</scope>
    <source>
        <strain evidence="9 10">SAG 216-7</strain>
    </source>
</reference>
<feature type="domain" description="Amino acid transporter transmembrane" evidence="8">
    <location>
        <begin position="85"/>
        <end position="189"/>
    </location>
</feature>
<comment type="subcellular location">
    <subcellularLocation>
        <location evidence="1">Membrane</location>
    </subcellularLocation>
</comment>
<dbReference type="CDD" id="cd03507">
    <property type="entry name" value="Delta12-FADS-like"/>
    <property type="match status" value="1"/>
</dbReference>
<keyword evidence="10" id="KW-1185">Reference proteome</keyword>
<evidence type="ECO:0008006" key="11">
    <source>
        <dbReference type="Google" id="ProtNLM"/>
    </source>
</evidence>
<sequence>MHTVLWERVKGTVSALPIPFIGREGVSSRPDDEEDQVDQAFRQVVQEGEESLEEPLIQSTSAVSGEPDIEEALEAPGNTAAKDEGSSIPSTTFNLTNTIIGAGIMALPQAVATLGILLGSLLIVLVYILSYVTIDILARASERSGKWTFGELINSYLGKAGSETLRFFIIINNGGLLITYTIMFGDVLVGKPPEYNGVLTNVTGIHTGDLWYLDRRFVASPGLTCLLFDIWLSKAGSFSAFSGGVADDCNPAQVAIVVLVFLLPLTLQRSLKSLAWAGAVGLFLALGFSSLAVALVILAGLQGRLANISWLPNPDLTGPDVKDKVLGVFSTLPVIALAYVCHYNVHPLLRELKAYSHRRWAIVLHWSLGVCTVFYLVIGVGLYLVFQDDTQSDVLLNFSVDSLGPLVGDAVAEAITYIVWLGYAFNLIVTYPMIQWGLREVIAEILFGVPTVSNVPWALITFAILVVTYAIAMVVPNIWPVMTITGATAAVAIGWIYPALILMKNGGPRPWARRAGATFVILLGLVTAVVAVWSILGPYITKITAIDSLPTWARLILWPVYWFCQGAVCTGVWVIAHECGHQSFSESQLVNDAVGLVLHSCLLVPYYSWKHSHRRHHSNTGNTAKDEVFVPDVKPVDHEEISVRSLGPVRLLEILFVLTAGWPMYLLFNSSGREYESWANHFSPYSPIYSRRERSEIAISDLGLGLAFAGLCWLGNTYGWLWLLKVYVAPYLIVNAWLVCITLLQHTHPALPHYSDAEWDWLRGALSTVDRSYGPLDIVFHHIADTHVAHHLFSTLPHYHAQEATRALIPVLGKYYMRDSRNVLRALWEDRQACRYVAPDKEIPSSGVFWFKQYKQPKKSE</sequence>
<keyword evidence="4 6" id="KW-1133">Transmembrane helix</keyword>
<evidence type="ECO:0000256" key="3">
    <source>
        <dbReference type="ARBA" id="ARBA00022970"/>
    </source>
</evidence>
<feature type="transmembrane region" description="Helical" evidence="6">
    <location>
        <begin position="366"/>
        <end position="386"/>
    </location>
</feature>
<gene>
    <name evidence="9" type="ORF">WJX75_005619</name>
</gene>
<keyword evidence="3" id="KW-0813">Transport</keyword>
<evidence type="ECO:0000256" key="2">
    <source>
        <dbReference type="ARBA" id="ARBA00022692"/>
    </source>
</evidence>
<name>A0ABR2YTI6_9CHLO</name>